<dbReference type="AlphaFoldDB" id="A0A9P4QHR8"/>
<protein>
    <recommendedName>
        <fullName evidence="3">NAD(P)-binding domain-containing protein</fullName>
    </recommendedName>
</protein>
<reference evidence="1" key="1">
    <citation type="journal article" date="2020" name="Stud. Mycol.">
        <title>101 Dothideomycetes genomes: a test case for predicting lifestyles and emergence of pathogens.</title>
        <authorList>
            <person name="Haridas S."/>
            <person name="Albert R."/>
            <person name="Binder M."/>
            <person name="Bloem J."/>
            <person name="Labutti K."/>
            <person name="Salamov A."/>
            <person name="Andreopoulos B."/>
            <person name="Baker S."/>
            <person name="Barry K."/>
            <person name="Bills G."/>
            <person name="Bluhm B."/>
            <person name="Cannon C."/>
            <person name="Castanera R."/>
            <person name="Culley D."/>
            <person name="Daum C."/>
            <person name="Ezra D."/>
            <person name="Gonzalez J."/>
            <person name="Henrissat B."/>
            <person name="Kuo A."/>
            <person name="Liang C."/>
            <person name="Lipzen A."/>
            <person name="Lutzoni F."/>
            <person name="Magnuson J."/>
            <person name="Mondo S."/>
            <person name="Nolan M."/>
            <person name="Ohm R."/>
            <person name="Pangilinan J."/>
            <person name="Park H.-J."/>
            <person name="Ramirez L."/>
            <person name="Alfaro M."/>
            <person name="Sun H."/>
            <person name="Tritt A."/>
            <person name="Yoshinaga Y."/>
            <person name="Zwiers L.-H."/>
            <person name="Turgeon B."/>
            <person name="Goodwin S."/>
            <person name="Spatafora J."/>
            <person name="Crous P."/>
            <person name="Grigoriev I."/>
        </authorList>
    </citation>
    <scope>NUCLEOTIDE SEQUENCE</scope>
    <source>
        <strain evidence="1">CBS 125425</strain>
    </source>
</reference>
<dbReference type="PANTHER" id="PTHR14097:SF9">
    <property type="entry name" value="EPIMERASE, PUTATIVE (AFU_ORTHOLOGUE AFUA_8G07320)-RELATED"/>
    <property type="match status" value="1"/>
</dbReference>
<proteinExistence type="predicted"/>
<dbReference type="EMBL" id="ML996327">
    <property type="protein sequence ID" value="KAF2727532.1"/>
    <property type="molecule type" value="Genomic_DNA"/>
</dbReference>
<evidence type="ECO:0000313" key="1">
    <source>
        <dbReference type="EMBL" id="KAF2727532.1"/>
    </source>
</evidence>
<sequence length="229" mass="25342">MKLLITGATGTIGGGVLHQALTHPSITSVTALTRRPLETSHPKLHNIIVSDWQHWSAFDLSQISDADAMVWALGVHAADETANYVYPRAFQEQFLEARRARFGAEVEAREGFRHVYVSGQFVEVDQERSLWFLAAARKLRGRMQEEVMAFAERNADVWQAWAVRPGGVMVGDGVLNSVARGVFGTSVITDKQLGAFVVDLVVRGQDEERVIGNKRMVLEGRALLADQSK</sequence>
<dbReference type="SUPFAM" id="SSF51735">
    <property type="entry name" value="NAD(P)-binding Rossmann-fold domains"/>
    <property type="match status" value="1"/>
</dbReference>
<dbReference type="InterPro" id="IPR036291">
    <property type="entry name" value="NAD(P)-bd_dom_sf"/>
</dbReference>
<dbReference type="Gene3D" id="3.40.50.720">
    <property type="entry name" value="NAD(P)-binding Rossmann-like Domain"/>
    <property type="match status" value="1"/>
</dbReference>
<evidence type="ECO:0008006" key="3">
    <source>
        <dbReference type="Google" id="ProtNLM"/>
    </source>
</evidence>
<name>A0A9P4QHR8_9PLEO</name>
<dbReference type="PANTHER" id="PTHR14097">
    <property type="entry name" value="OXIDOREDUCTASE HTATIP2"/>
    <property type="match status" value="1"/>
</dbReference>
<dbReference type="OrthoDB" id="3535423at2759"/>
<keyword evidence="2" id="KW-1185">Reference proteome</keyword>
<dbReference type="Proteomes" id="UP000799444">
    <property type="component" value="Unassembled WGS sequence"/>
</dbReference>
<comment type="caution">
    <text evidence="1">The sequence shown here is derived from an EMBL/GenBank/DDBJ whole genome shotgun (WGS) entry which is preliminary data.</text>
</comment>
<organism evidence="1 2">
    <name type="scientific">Polyplosphaeria fusca</name>
    <dbReference type="NCBI Taxonomy" id="682080"/>
    <lineage>
        <taxon>Eukaryota</taxon>
        <taxon>Fungi</taxon>
        <taxon>Dikarya</taxon>
        <taxon>Ascomycota</taxon>
        <taxon>Pezizomycotina</taxon>
        <taxon>Dothideomycetes</taxon>
        <taxon>Pleosporomycetidae</taxon>
        <taxon>Pleosporales</taxon>
        <taxon>Tetraplosphaeriaceae</taxon>
        <taxon>Polyplosphaeria</taxon>
    </lineage>
</organism>
<gene>
    <name evidence="1" type="ORF">EJ04DRAFT_517208</name>
</gene>
<accession>A0A9P4QHR8</accession>
<evidence type="ECO:0000313" key="2">
    <source>
        <dbReference type="Proteomes" id="UP000799444"/>
    </source>
</evidence>